<feature type="transmembrane region" description="Helical" evidence="1">
    <location>
        <begin position="46"/>
        <end position="66"/>
    </location>
</feature>
<feature type="transmembrane region" description="Helical" evidence="1">
    <location>
        <begin position="397"/>
        <end position="418"/>
    </location>
</feature>
<dbReference type="AlphaFoldDB" id="U1G4N8"/>
<reference evidence="3" key="1">
    <citation type="journal article" date="2014" name="BMC Genomics">
        <title>Genome characteristics reveal the impact of lichenization on lichen-forming fungus Endocarpon pusillum Hedwig (Verrucariales, Ascomycota).</title>
        <authorList>
            <person name="Wang Y.-Y."/>
            <person name="Liu B."/>
            <person name="Zhang X.-Y."/>
            <person name="Zhou Q.-M."/>
            <person name="Zhang T."/>
            <person name="Li H."/>
            <person name="Yu Y.-F."/>
            <person name="Zhang X.-L."/>
            <person name="Hao X.-Y."/>
            <person name="Wang M."/>
            <person name="Wang L."/>
            <person name="Wei J.-C."/>
        </authorList>
    </citation>
    <scope>NUCLEOTIDE SEQUENCE [LARGE SCALE GENOMIC DNA]</scope>
    <source>
        <strain evidence="3">Z07020 / HMAS-L-300199</strain>
    </source>
</reference>
<organism evidence="2 3">
    <name type="scientific">Endocarpon pusillum (strain Z07020 / HMAS-L-300199)</name>
    <name type="common">Lichen-forming fungus</name>
    <dbReference type="NCBI Taxonomy" id="1263415"/>
    <lineage>
        <taxon>Eukaryota</taxon>
        <taxon>Fungi</taxon>
        <taxon>Dikarya</taxon>
        <taxon>Ascomycota</taxon>
        <taxon>Pezizomycotina</taxon>
        <taxon>Eurotiomycetes</taxon>
        <taxon>Chaetothyriomycetidae</taxon>
        <taxon>Verrucariales</taxon>
        <taxon>Verrucariaceae</taxon>
        <taxon>Endocarpon</taxon>
    </lineage>
</organism>
<dbReference type="OMA" id="QRYQWGF"/>
<dbReference type="GeneID" id="19237223"/>
<dbReference type="eggNOG" id="ENOG502SQFB">
    <property type="taxonomic scope" value="Eukaryota"/>
</dbReference>
<sequence>MVINASSVVEKTPSRRTWRTITRLLRLMWQDSKSVFNFAWSQKKQISIHIGIFGIVILPLITASLLARTIPSELSYCSPGGDFSLDSEYNPWALGHIFQITMGVGRLTFSEAKLIDVIWDVIVGRGGQSILLMVTFKVFTKALTRLLEERQSSVSYGMFEAVVFQEASLSSIWKMGSTVCRKLTGREIAAFIWMTVASIYLLSFPTLLSAMTGYTTYVTPYFNTTEGVKISWSNITMSQAAYTIADGGRIGFMSPYIVGNEGYSNVKGNEWDYRTCAQAAYDSEDVNTLPLPCQIAVYTSEYLARYGGGVARDQESVFNTTSLTSPTLNITLYNTTWVDSSGQVREQFFTKDMEPATTKPEQLQVMYSVANDVYSRTDLEKRSSCDDWKSYQWGFSFLQLFIFMVISTFWAIGMYSMWMDTYWNSRLDRSPRVMGFFRGVMDASNAMRKDMGEDPTAEASESEIKAMVARGGNGGQISLEGLDLQRLPLNRRAELYQRRKEIPSLNGWTYPWTSLHWAWLAFFFLLAVVLFIPVGTAPAFICLLLLLVGLCSTLWRQIGKPYWEKRKEQPHIPLSTSYHGILPETDVTG</sequence>
<dbReference type="EMBL" id="KE721111">
    <property type="protein sequence ID" value="ERF72282.1"/>
    <property type="molecule type" value="Genomic_DNA"/>
</dbReference>
<gene>
    <name evidence="2" type="ORF">EPUS_02169</name>
</gene>
<feature type="transmembrane region" description="Helical" evidence="1">
    <location>
        <begin position="538"/>
        <end position="558"/>
    </location>
</feature>
<evidence type="ECO:0000256" key="1">
    <source>
        <dbReference type="SAM" id="Phobius"/>
    </source>
</evidence>
<proteinExistence type="predicted"/>
<dbReference type="Proteomes" id="UP000019373">
    <property type="component" value="Unassembled WGS sequence"/>
</dbReference>
<feature type="transmembrane region" description="Helical" evidence="1">
    <location>
        <begin position="191"/>
        <end position="214"/>
    </location>
</feature>
<name>U1G4N8_ENDPU</name>
<feature type="transmembrane region" description="Helical" evidence="1">
    <location>
        <begin position="508"/>
        <end position="532"/>
    </location>
</feature>
<keyword evidence="1" id="KW-0472">Membrane</keyword>
<keyword evidence="1" id="KW-1133">Transmembrane helix</keyword>
<dbReference type="OrthoDB" id="3903561at2759"/>
<dbReference type="RefSeq" id="XP_007802127.1">
    <property type="nucleotide sequence ID" value="XM_007803936.1"/>
</dbReference>
<protein>
    <submittedName>
        <fullName evidence="2">Uncharacterized protein</fullName>
    </submittedName>
</protein>
<keyword evidence="3" id="KW-1185">Reference proteome</keyword>
<evidence type="ECO:0000313" key="3">
    <source>
        <dbReference type="Proteomes" id="UP000019373"/>
    </source>
</evidence>
<keyword evidence="1" id="KW-0812">Transmembrane</keyword>
<dbReference type="HOGENOM" id="CLU_024133_0_0_1"/>
<evidence type="ECO:0000313" key="2">
    <source>
        <dbReference type="EMBL" id="ERF72282.1"/>
    </source>
</evidence>
<accession>U1G4N8</accession>